<dbReference type="Proteomes" id="UP000019494">
    <property type="component" value="Unassembled WGS sequence"/>
</dbReference>
<evidence type="ECO:0000313" key="3">
    <source>
        <dbReference type="Proteomes" id="UP000019494"/>
    </source>
</evidence>
<dbReference type="PATRIC" id="fig|584657.3.peg.1839"/>
<protein>
    <submittedName>
        <fullName evidence="2">Pilus assembly protein TadE</fullName>
    </submittedName>
</protein>
<comment type="caution">
    <text evidence="2">The sequence shown here is derived from an EMBL/GenBank/DDBJ whole genome shotgun (WGS) entry which is preliminary data.</text>
</comment>
<keyword evidence="3" id="KW-1185">Reference proteome</keyword>
<evidence type="ECO:0000313" key="2">
    <source>
        <dbReference type="EMBL" id="EWT06230.1"/>
    </source>
</evidence>
<accession>W9GJF9</accession>
<name>W9GJF9_9MICO</name>
<dbReference type="Pfam" id="PF07811">
    <property type="entry name" value="TadE"/>
    <property type="match status" value="1"/>
</dbReference>
<dbReference type="EMBL" id="AWQS01000058">
    <property type="protein sequence ID" value="EWT06230.1"/>
    <property type="molecule type" value="Genomic_DNA"/>
</dbReference>
<evidence type="ECO:0000259" key="1">
    <source>
        <dbReference type="Pfam" id="PF07811"/>
    </source>
</evidence>
<dbReference type="InterPro" id="IPR012495">
    <property type="entry name" value="TadE-like_dom"/>
</dbReference>
<feature type="domain" description="TadE-like" evidence="1">
    <location>
        <begin position="1"/>
        <end position="35"/>
    </location>
</feature>
<gene>
    <name evidence="2" type="ORF">N864_22965</name>
</gene>
<sequence length="117" mass="11953">MVAGLLLLVAMGVFQLGLALYVRNSLISAASEGARFGARADAGLQAGVDRTTQLITAGLSERFADDVTAVERTADGVRVVEVTVRAPLPVIGPIGPSGRLVVSGRAFSENQVGTGTS</sequence>
<dbReference type="AlphaFoldDB" id="W9GJF9"/>
<reference evidence="3" key="1">
    <citation type="submission" date="2013-08" db="EMBL/GenBank/DDBJ databases">
        <title>Intrasporangium oryzae NRRL B-24470.</title>
        <authorList>
            <person name="Liu H."/>
            <person name="Wang G."/>
        </authorList>
    </citation>
    <scope>NUCLEOTIDE SEQUENCE [LARGE SCALE GENOMIC DNA]</scope>
    <source>
        <strain evidence="3">Q5-1</strain>
    </source>
</reference>
<organism evidence="2 3">
    <name type="scientific">Intrasporangium chromatireducens Q5-1</name>
    <dbReference type="NCBI Taxonomy" id="584657"/>
    <lineage>
        <taxon>Bacteria</taxon>
        <taxon>Bacillati</taxon>
        <taxon>Actinomycetota</taxon>
        <taxon>Actinomycetes</taxon>
        <taxon>Micrococcales</taxon>
        <taxon>Intrasporangiaceae</taxon>
        <taxon>Intrasporangium</taxon>
    </lineage>
</organism>
<proteinExistence type="predicted"/>